<evidence type="ECO:0000313" key="6">
    <source>
        <dbReference type="Proteomes" id="UP001633002"/>
    </source>
</evidence>
<dbReference type="InterPro" id="IPR004408">
    <property type="entry name" value="Biotin_CoA_COase_ligase"/>
</dbReference>
<dbReference type="PROSITE" id="PS51733">
    <property type="entry name" value="BPL_LPL_CATALYTIC"/>
    <property type="match status" value="1"/>
</dbReference>
<protein>
    <recommendedName>
        <fullName evidence="4">BPL/LPL catalytic domain-containing protein</fullName>
    </recommendedName>
</protein>
<dbReference type="InterPro" id="IPR004143">
    <property type="entry name" value="BPL_LPL_catalytic"/>
</dbReference>
<reference evidence="5 6" key="1">
    <citation type="submission" date="2024-09" db="EMBL/GenBank/DDBJ databases">
        <title>Chromosome-scale assembly of Riccia sorocarpa.</title>
        <authorList>
            <person name="Paukszto L."/>
        </authorList>
    </citation>
    <scope>NUCLEOTIDE SEQUENCE [LARGE SCALE GENOMIC DNA]</scope>
    <source>
        <strain evidence="5">LP-2024</strain>
        <tissue evidence="5">Aerial parts of the thallus</tissue>
    </source>
</reference>
<dbReference type="Proteomes" id="UP001633002">
    <property type="component" value="Unassembled WGS sequence"/>
</dbReference>
<evidence type="ECO:0000259" key="4">
    <source>
        <dbReference type="PROSITE" id="PS51733"/>
    </source>
</evidence>
<accession>A0ABD3HTC0</accession>
<keyword evidence="6" id="KW-1185">Reference proteome</keyword>
<dbReference type="InterPro" id="IPR045864">
    <property type="entry name" value="aa-tRNA-synth_II/BPL/LPL"/>
</dbReference>
<dbReference type="SUPFAM" id="SSF55681">
    <property type="entry name" value="Class II aaRS and biotin synthetases"/>
    <property type="match status" value="1"/>
</dbReference>
<gene>
    <name evidence="5" type="ORF">R1sor_007171</name>
</gene>
<dbReference type="PANTHER" id="PTHR12835">
    <property type="entry name" value="BIOTIN PROTEIN LIGASE"/>
    <property type="match status" value="1"/>
</dbReference>
<feature type="region of interest" description="Disordered" evidence="3">
    <location>
        <begin position="244"/>
        <end position="267"/>
    </location>
</feature>
<comment type="similarity">
    <text evidence="1">Belongs to the biotin--protein ligase family.</text>
</comment>
<dbReference type="NCBIfam" id="TIGR00121">
    <property type="entry name" value="birA_ligase"/>
    <property type="match status" value="1"/>
</dbReference>
<evidence type="ECO:0000256" key="1">
    <source>
        <dbReference type="ARBA" id="ARBA00009934"/>
    </source>
</evidence>
<dbReference type="GO" id="GO:0016874">
    <property type="term" value="F:ligase activity"/>
    <property type="evidence" value="ECO:0007669"/>
    <property type="project" value="UniProtKB-KW"/>
</dbReference>
<dbReference type="AlphaFoldDB" id="A0ABD3HTC0"/>
<dbReference type="EMBL" id="JBJQOH010000003">
    <property type="protein sequence ID" value="KAL3693520.1"/>
    <property type="molecule type" value="Genomic_DNA"/>
</dbReference>
<organism evidence="5 6">
    <name type="scientific">Riccia sorocarpa</name>
    <dbReference type="NCBI Taxonomy" id="122646"/>
    <lineage>
        <taxon>Eukaryota</taxon>
        <taxon>Viridiplantae</taxon>
        <taxon>Streptophyta</taxon>
        <taxon>Embryophyta</taxon>
        <taxon>Marchantiophyta</taxon>
        <taxon>Marchantiopsida</taxon>
        <taxon>Marchantiidae</taxon>
        <taxon>Marchantiales</taxon>
        <taxon>Ricciaceae</taxon>
        <taxon>Riccia</taxon>
    </lineage>
</organism>
<proteinExistence type="inferred from homology"/>
<comment type="caution">
    <text evidence="5">The sequence shown here is derived from an EMBL/GenBank/DDBJ whole genome shotgun (WGS) entry which is preliminary data.</text>
</comment>
<dbReference type="Gene3D" id="3.30.930.10">
    <property type="entry name" value="Bira Bifunctional Protein, Domain 2"/>
    <property type="match status" value="1"/>
</dbReference>
<keyword evidence="2" id="KW-0436">Ligase</keyword>
<evidence type="ECO:0000313" key="5">
    <source>
        <dbReference type="EMBL" id="KAL3693520.1"/>
    </source>
</evidence>
<feature type="domain" description="BPL/LPL catalytic" evidence="4">
    <location>
        <begin position="345"/>
        <end position="534"/>
    </location>
</feature>
<dbReference type="PANTHER" id="PTHR12835:SF5">
    <property type="entry name" value="BIOTIN--PROTEIN LIGASE"/>
    <property type="match status" value="1"/>
</dbReference>
<evidence type="ECO:0000256" key="2">
    <source>
        <dbReference type="ARBA" id="ARBA00022598"/>
    </source>
</evidence>
<feature type="compositionally biased region" description="Polar residues" evidence="3">
    <location>
        <begin position="255"/>
        <end position="267"/>
    </location>
</feature>
<dbReference type="Pfam" id="PF03099">
    <property type="entry name" value="BPL_LplA_LipB"/>
    <property type="match status" value="1"/>
</dbReference>
<name>A0ABD3HTC0_9MARC</name>
<evidence type="ECO:0000256" key="3">
    <source>
        <dbReference type="SAM" id="MobiDB-lite"/>
    </source>
</evidence>
<sequence length="616" mass="66344">MFSKTFTKLRCLAAIADSRESKLSRAADFWRGDRNSRVKRLETLSLHSMDLRNHGPVEKHPEGEEVSGILCSLSLGELGNSAVRQGDLGRVEAGKVGEIDKTPDVGKSLKEVGKVEALQGDKCELNATRADCQAADQLGKLESRKAGKIEEVERSANQVGKLGAGCTGKTEGQYGVGENGGHDAGKSQNKVGKVEFTRNITRTLERGQQLEDNAPGKLDLQVAVGAGGPESPIRGKIEEIVERSKSELPGKHSVGKNSTGKTSSDMSQAGGVFHKAGNENDSRQAAGMEAVKSVIFLEGKLPSHADLIHALSGNGDLKLPGGAVMLPLALSESTGAKLRELFDTSLYLQNLRASEFGAFVLYSPVIPSTHTLLSQNFHTFPQGTICIAGAQLQGKGRAGNVWESPKGCLMFSFTIKMTSGRLLPFLQYVVSLAVIEGLEEACNTKVPAPEVRIKWPNDLYAKGLKIGGVLCTSTYSSKTFNIVVGVGLNVGNREPTTCLDALIQELDPRAANLRQEELLAFIMSRFEELNGKFSVDGFSPLQEAYYSRWLHSGQTVTLEEKDPTSSEVSHVPVTIRGLTPSGYLLATDEQGEQYELHPDGNSFDFLKGLVRSKLSS</sequence>
<dbReference type="CDD" id="cd16442">
    <property type="entry name" value="BPL"/>
    <property type="match status" value="1"/>
</dbReference>